<dbReference type="GO" id="GO:0071555">
    <property type="term" value="P:cell wall organization"/>
    <property type="evidence" value="ECO:0007669"/>
    <property type="project" value="UniProtKB-KW"/>
</dbReference>
<feature type="active site" description="Proton acceptor" evidence="7">
    <location>
        <position position="101"/>
    </location>
</feature>
<dbReference type="InterPro" id="IPR018044">
    <property type="entry name" value="Peptidase_S11"/>
</dbReference>
<dbReference type="Proteomes" id="UP000006055">
    <property type="component" value="Chromosome"/>
</dbReference>
<feature type="binding site" evidence="8">
    <location>
        <position position="271"/>
    </location>
    <ligand>
        <name>substrate</name>
    </ligand>
</feature>
<dbReference type="GO" id="GO:0008360">
    <property type="term" value="P:regulation of cell shape"/>
    <property type="evidence" value="ECO:0007669"/>
    <property type="project" value="UniProtKB-KW"/>
</dbReference>
<dbReference type="EMBL" id="CP003360">
    <property type="protein sequence ID" value="AFM23204.1"/>
    <property type="molecule type" value="Genomic_DNA"/>
</dbReference>
<evidence type="ECO:0000256" key="9">
    <source>
        <dbReference type="RuleBase" id="RU004016"/>
    </source>
</evidence>
<evidence type="ECO:0000256" key="6">
    <source>
        <dbReference type="ARBA" id="ARBA00023316"/>
    </source>
</evidence>
<dbReference type="MEROPS" id="S11.004"/>
<name>I4C0W3_DESTA</name>
<dbReference type="AlphaFoldDB" id="I4C0W3"/>
<evidence type="ECO:0000313" key="11">
    <source>
        <dbReference type="EMBL" id="AFM23204.1"/>
    </source>
</evidence>
<dbReference type="Gene3D" id="3.40.710.10">
    <property type="entry name" value="DD-peptidase/beta-lactamase superfamily"/>
    <property type="match status" value="1"/>
</dbReference>
<dbReference type="GO" id="GO:0009252">
    <property type="term" value="P:peptidoglycan biosynthetic process"/>
    <property type="evidence" value="ECO:0007669"/>
    <property type="project" value="UniProtKB-KW"/>
</dbReference>
<dbReference type="PRINTS" id="PR00725">
    <property type="entry name" value="DADACBPTASE1"/>
</dbReference>
<evidence type="ECO:0000256" key="1">
    <source>
        <dbReference type="ARBA" id="ARBA00007164"/>
    </source>
</evidence>
<evidence type="ECO:0000256" key="4">
    <source>
        <dbReference type="ARBA" id="ARBA00022960"/>
    </source>
</evidence>
<dbReference type="eggNOG" id="COG1686">
    <property type="taxonomic scope" value="Bacteria"/>
</dbReference>
<dbReference type="GO" id="GO:0006508">
    <property type="term" value="P:proteolysis"/>
    <property type="evidence" value="ECO:0007669"/>
    <property type="project" value="InterPro"/>
</dbReference>
<keyword evidence="12" id="KW-1185">Reference proteome</keyword>
<gene>
    <name evidence="11" type="ordered locus">Desti_0469</name>
</gene>
<feature type="active site" evidence="7">
    <location>
        <position position="153"/>
    </location>
</feature>
<dbReference type="Pfam" id="PF00768">
    <property type="entry name" value="Peptidase_S11"/>
    <property type="match status" value="1"/>
</dbReference>
<keyword evidence="6" id="KW-0961">Cell wall biogenesis/degradation</keyword>
<evidence type="ECO:0000256" key="8">
    <source>
        <dbReference type="PIRSR" id="PIRSR618044-2"/>
    </source>
</evidence>
<evidence type="ECO:0000256" key="5">
    <source>
        <dbReference type="ARBA" id="ARBA00022984"/>
    </source>
</evidence>
<reference evidence="12" key="1">
    <citation type="submission" date="2012-06" db="EMBL/GenBank/DDBJ databases">
        <title>Complete sequence of chromosome of Desulfomonile tiedjei DSM 6799.</title>
        <authorList>
            <person name="Lucas S."/>
            <person name="Copeland A."/>
            <person name="Lapidus A."/>
            <person name="Glavina del Rio T."/>
            <person name="Dalin E."/>
            <person name="Tice H."/>
            <person name="Bruce D."/>
            <person name="Goodwin L."/>
            <person name="Pitluck S."/>
            <person name="Peters L."/>
            <person name="Ovchinnikova G."/>
            <person name="Zeytun A."/>
            <person name="Lu M."/>
            <person name="Kyrpides N."/>
            <person name="Mavromatis K."/>
            <person name="Ivanova N."/>
            <person name="Brettin T."/>
            <person name="Detter J.C."/>
            <person name="Han C."/>
            <person name="Larimer F."/>
            <person name="Land M."/>
            <person name="Hauser L."/>
            <person name="Markowitz V."/>
            <person name="Cheng J.-F."/>
            <person name="Hugenholtz P."/>
            <person name="Woyke T."/>
            <person name="Wu D."/>
            <person name="Spring S."/>
            <person name="Schroeder M."/>
            <person name="Brambilla E."/>
            <person name="Klenk H.-P."/>
            <person name="Eisen J.A."/>
        </authorList>
    </citation>
    <scope>NUCLEOTIDE SEQUENCE [LARGE SCALE GENOMIC DNA]</scope>
    <source>
        <strain evidence="12">ATCC 49306 / DSM 6799 / DCB-1</strain>
    </source>
</reference>
<feature type="domain" description="Peptidase S11 D-alanyl-D-alanine carboxypeptidase A N-terminal" evidence="10">
    <location>
        <begin position="64"/>
        <end position="300"/>
    </location>
</feature>
<organism evidence="11 12">
    <name type="scientific">Desulfomonile tiedjei (strain ATCC 49306 / DSM 6799 / DCB-1)</name>
    <dbReference type="NCBI Taxonomy" id="706587"/>
    <lineage>
        <taxon>Bacteria</taxon>
        <taxon>Pseudomonadati</taxon>
        <taxon>Thermodesulfobacteriota</taxon>
        <taxon>Desulfomonilia</taxon>
        <taxon>Desulfomonilales</taxon>
        <taxon>Desulfomonilaceae</taxon>
        <taxon>Desulfomonile</taxon>
    </lineage>
</organism>
<evidence type="ECO:0000313" key="12">
    <source>
        <dbReference type="Proteomes" id="UP000006055"/>
    </source>
</evidence>
<evidence type="ECO:0000256" key="3">
    <source>
        <dbReference type="ARBA" id="ARBA00022801"/>
    </source>
</evidence>
<sequence>MRISSRILRKSRTFFMGFLTVLFFLSLQAPGIVNGAQTKKSSVVKKHVTQPKKAKYSVKKKLRPQPRGIQAKASYCVNLRSNETLHSKNADQQLPVASLSKLVTAMVALDHFPMNKKLEVPENIKKVPKSVVGLRPGDELTVKDLLHGLLIGSGNDCAETLACAYPGGKKNFVAAMNKKARSLGMRKTLFYTPSGLDQISVNGSEEPDVDSNVSTAREIASIARAAFSNPTIREVSLKKSHILASEKEKNGYPVRTTNKLLRDNLPLMGGKTGYTSRAGHCLATEFTPGRNAFLIVVLGSPDHFRDTRLLYHKVLKETSGAKAPVSSKTARVASQD</sequence>
<proteinExistence type="inferred from homology"/>
<comment type="similarity">
    <text evidence="1 9">Belongs to the peptidase S11 family.</text>
</comment>
<evidence type="ECO:0000256" key="7">
    <source>
        <dbReference type="PIRSR" id="PIRSR618044-1"/>
    </source>
</evidence>
<dbReference type="HOGENOM" id="CLU_027070_7_3_7"/>
<dbReference type="KEGG" id="dti:Desti_0469"/>
<dbReference type="PANTHER" id="PTHR21581:SF26">
    <property type="entry name" value="D-ALANYL-D-ALANINE ENDOPEPTIDASE"/>
    <property type="match status" value="1"/>
</dbReference>
<keyword evidence="4" id="KW-0133">Cell shape</keyword>
<accession>I4C0W3</accession>
<evidence type="ECO:0000259" key="10">
    <source>
        <dbReference type="Pfam" id="PF00768"/>
    </source>
</evidence>
<keyword evidence="5" id="KW-0573">Peptidoglycan synthesis</keyword>
<keyword evidence="3" id="KW-0378">Hydrolase</keyword>
<keyword evidence="2" id="KW-0732">Signal</keyword>
<feature type="active site" description="Acyl-ester intermediate" evidence="7">
    <location>
        <position position="98"/>
    </location>
</feature>
<dbReference type="GO" id="GO:0009002">
    <property type="term" value="F:serine-type D-Ala-D-Ala carboxypeptidase activity"/>
    <property type="evidence" value="ECO:0007669"/>
    <property type="project" value="InterPro"/>
</dbReference>
<dbReference type="STRING" id="706587.Desti_0469"/>
<protein>
    <submittedName>
        <fullName evidence="11">Murein-DD-endopeptidase</fullName>
    </submittedName>
</protein>
<dbReference type="SUPFAM" id="SSF56601">
    <property type="entry name" value="beta-lactamase/transpeptidase-like"/>
    <property type="match status" value="1"/>
</dbReference>
<dbReference type="InterPro" id="IPR012338">
    <property type="entry name" value="Beta-lactam/transpept-like"/>
</dbReference>
<evidence type="ECO:0000256" key="2">
    <source>
        <dbReference type="ARBA" id="ARBA00022729"/>
    </source>
</evidence>
<dbReference type="InterPro" id="IPR001967">
    <property type="entry name" value="Peptidase_S11_N"/>
</dbReference>
<dbReference type="PANTHER" id="PTHR21581">
    <property type="entry name" value="D-ALANYL-D-ALANINE CARBOXYPEPTIDASE"/>
    <property type="match status" value="1"/>
</dbReference>